<keyword evidence="5" id="KW-0378">Hydrolase</keyword>
<dbReference type="OrthoDB" id="116078at2759"/>
<evidence type="ECO:0000256" key="3">
    <source>
        <dbReference type="ARBA" id="ARBA00022722"/>
    </source>
</evidence>
<proteinExistence type="predicted"/>
<dbReference type="InterPro" id="IPR043502">
    <property type="entry name" value="DNA/RNA_pol_sf"/>
</dbReference>
<dbReference type="GO" id="GO:0016787">
    <property type="term" value="F:hydrolase activity"/>
    <property type="evidence" value="ECO:0007669"/>
    <property type="project" value="UniProtKB-KW"/>
</dbReference>
<keyword evidence="4" id="KW-0255">Endonuclease</keyword>
<dbReference type="EMBL" id="NBNE01018480">
    <property type="protein sequence ID" value="OWY92249.1"/>
    <property type="molecule type" value="Genomic_DNA"/>
</dbReference>
<evidence type="ECO:0000256" key="2">
    <source>
        <dbReference type="ARBA" id="ARBA00022695"/>
    </source>
</evidence>
<keyword evidence="1" id="KW-0808">Transferase</keyword>
<evidence type="ECO:0000256" key="4">
    <source>
        <dbReference type="ARBA" id="ARBA00022759"/>
    </source>
</evidence>
<dbReference type="AlphaFoldDB" id="A0A225UJD8"/>
<keyword evidence="9" id="KW-1185">Reference proteome</keyword>
<evidence type="ECO:0000256" key="6">
    <source>
        <dbReference type="ARBA" id="ARBA00022918"/>
    </source>
</evidence>
<protein>
    <recommendedName>
        <fullName evidence="7">Reverse transcriptase RNase H-like domain-containing protein</fullName>
    </recommendedName>
</protein>
<keyword evidence="3" id="KW-0540">Nuclease</keyword>
<evidence type="ECO:0000313" key="8">
    <source>
        <dbReference type="EMBL" id="OWY92249.1"/>
    </source>
</evidence>
<dbReference type="GO" id="GO:0004519">
    <property type="term" value="F:endonuclease activity"/>
    <property type="evidence" value="ECO:0007669"/>
    <property type="project" value="UniProtKB-KW"/>
</dbReference>
<dbReference type="GO" id="GO:0003964">
    <property type="term" value="F:RNA-directed DNA polymerase activity"/>
    <property type="evidence" value="ECO:0007669"/>
    <property type="project" value="UniProtKB-KW"/>
</dbReference>
<dbReference type="Pfam" id="PF17917">
    <property type="entry name" value="RT_RNaseH"/>
    <property type="match status" value="1"/>
</dbReference>
<dbReference type="InterPro" id="IPR041373">
    <property type="entry name" value="RT_RNaseH"/>
</dbReference>
<evidence type="ECO:0000259" key="7">
    <source>
        <dbReference type="Pfam" id="PF17917"/>
    </source>
</evidence>
<comment type="caution">
    <text evidence="8">The sequence shown here is derived from an EMBL/GenBank/DDBJ whole genome shotgun (WGS) entry which is preliminary data.</text>
</comment>
<organism evidence="8 9">
    <name type="scientific">Phytophthora megakarya</name>
    <dbReference type="NCBI Taxonomy" id="4795"/>
    <lineage>
        <taxon>Eukaryota</taxon>
        <taxon>Sar</taxon>
        <taxon>Stramenopiles</taxon>
        <taxon>Oomycota</taxon>
        <taxon>Peronosporomycetes</taxon>
        <taxon>Peronosporales</taxon>
        <taxon>Peronosporaceae</taxon>
        <taxon>Phytophthora</taxon>
    </lineage>
</organism>
<dbReference type="SUPFAM" id="SSF56672">
    <property type="entry name" value="DNA/RNA polymerases"/>
    <property type="match status" value="1"/>
</dbReference>
<dbReference type="Proteomes" id="UP000198211">
    <property type="component" value="Unassembled WGS sequence"/>
</dbReference>
<sequence length="66" mass="7760">MQTVDGRDRVVAYASKLLVGSEKNWVRKEDGTSEIECWGIVWATRKFRCYLDRQEFDSYTDHKAIT</sequence>
<reference evidence="9" key="1">
    <citation type="submission" date="2017-03" db="EMBL/GenBank/DDBJ databases">
        <title>Phytopthora megakarya and P. palmivora, two closely related causual agents of cacao black pod achieved similar genome size and gene model numbers by different mechanisms.</title>
        <authorList>
            <person name="Ali S."/>
            <person name="Shao J."/>
            <person name="Larry D.J."/>
            <person name="Kronmiller B."/>
            <person name="Shen D."/>
            <person name="Strem M.D."/>
            <person name="Melnick R.L."/>
            <person name="Guiltinan M.J."/>
            <person name="Tyler B.M."/>
            <person name="Meinhardt L.W."/>
            <person name="Bailey B.A."/>
        </authorList>
    </citation>
    <scope>NUCLEOTIDE SEQUENCE [LARGE SCALE GENOMIC DNA]</scope>
    <source>
        <strain evidence="9">zdho120</strain>
    </source>
</reference>
<evidence type="ECO:0000256" key="1">
    <source>
        <dbReference type="ARBA" id="ARBA00022679"/>
    </source>
</evidence>
<keyword evidence="6" id="KW-0695">RNA-directed DNA polymerase</keyword>
<accession>A0A225UJD8</accession>
<keyword evidence="2" id="KW-0548">Nucleotidyltransferase</keyword>
<feature type="domain" description="Reverse transcriptase RNase H-like" evidence="7">
    <location>
        <begin position="2"/>
        <end position="65"/>
    </location>
</feature>
<gene>
    <name evidence="8" type="ORF">PHMEG_00038821</name>
</gene>
<name>A0A225UJD8_9STRA</name>
<evidence type="ECO:0000256" key="5">
    <source>
        <dbReference type="ARBA" id="ARBA00022801"/>
    </source>
</evidence>
<evidence type="ECO:0000313" key="9">
    <source>
        <dbReference type="Proteomes" id="UP000198211"/>
    </source>
</evidence>